<keyword evidence="1" id="KW-0472">Membrane</keyword>
<keyword evidence="3" id="KW-1185">Reference proteome</keyword>
<sequence length="229" mass="24658">MLTLLLHTTDAEQIAQVGACAFGLILAGLPVLQRSTNADCRRAAGPPGESTRIVGPRPRIEPSTTTVVLTVALGVAAFWLLDLVATWVGLGSLGYWSGKHPSDQSEIYRSVALRGFPILGFGVFAVAVAMAHRLHDRARPALFLTSVLYTVSLLVTNAVMVSHWDSEPLPENVYLPVLLGALAWLVSDVGRRYAERTQVLFDLVQAIKLQLRRDAQDPGTGAPVAARRG</sequence>
<dbReference type="AlphaFoldDB" id="A0A941B941"/>
<gene>
    <name evidence="2" type="ORF">J8N05_44660</name>
</gene>
<feature type="transmembrane region" description="Helical" evidence="1">
    <location>
        <begin position="110"/>
        <end position="129"/>
    </location>
</feature>
<feature type="transmembrane region" description="Helical" evidence="1">
    <location>
        <begin position="14"/>
        <end position="32"/>
    </location>
</feature>
<evidence type="ECO:0000313" key="3">
    <source>
        <dbReference type="Proteomes" id="UP000677413"/>
    </source>
</evidence>
<keyword evidence="1" id="KW-1133">Transmembrane helix</keyword>
<feature type="transmembrane region" description="Helical" evidence="1">
    <location>
        <begin position="173"/>
        <end position="190"/>
    </location>
</feature>
<proteinExistence type="predicted"/>
<organism evidence="2 3">
    <name type="scientific">Streptomyces liliiviolaceus</name>
    <dbReference type="NCBI Taxonomy" id="2823109"/>
    <lineage>
        <taxon>Bacteria</taxon>
        <taxon>Bacillati</taxon>
        <taxon>Actinomycetota</taxon>
        <taxon>Actinomycetes</taxon>
        <taxon>Kitasatosporales</taxon>
        <taxon>Streptomycetaceae</taxon>
        <taxon>Streptomyces</taxon>
    </lineage>
</organism>
<feature type="transmembrane region" description="Helical" evidence="1">
    <location>
        <begin position="141"/>
        <end position="161"/>
    </location>
</feature>
<dbReference type="EMBL" id="JAGPYQ010000002">
    <property type="protein sequence ID" value="MBQ0855265.1"/>
    <property type="molecule type" value="Genomic_DNA"/>
</dbReference>
<comment type="caution">
    <text evidence="2">The sequence shown here is derived from an EMBL/GenBank/DDBJ whole genome shotgun (WGS) entry which is preliminary data.</text>
</comment>
<name>A0A941B941_9ACTN</name>
<evidence type="ECO:0000256" key="1">
    <source>
        <dbReference type="SAM" id="Phobius"/>
    </source>
</evidence>
<keyword evidence="1" id="KW-0812">Transmembrane</keyword>
<dbReference type="RefSeq" id="WP_210893520.1">
    <property type="nucleotide sequence ID" value="NZ_JAGPYQ010000002.1"/>
</dbReference>
<dbReference type="Proteomes" id="UP000677413">
    <property type="component" value="Unassembled WGS sequence"/>
</dbReference>
<feature type="transmembrane region" description="Helical" evidence="1">
    <location>
        <begin position="67"/>
        <end position="90"/>
    </location>
</feature>
<evidence type="ECO:0000313" key="2">
    <source>
        <dbReference type="EMBL" id="MBQ0855265.1"/>
    </source>
</evidence>
<protein>
    <submittedName>
        <fullName evidence="2">Uncharacterized protein</fullName>
    </submittedName>
</protein>
<accession>A0A941B941</accession>
<reference evidence="2 3" key="1">
    <citation type="submission" date="2021-04" db="EMBL/GenBank/DDBJ databases">
        <authorList>
            <person name="Tang X."/>
            <person name="Zhou X."/>
            <person name="Chen X."/>
            <person name="Cernava T."/>
            <person name="Zhang C."/>
        </authorList>
    </citation>
    <scope>NUCLEOTIDE SEQUENCE [LARGE SCALE GENOMIC DNA]</scope>
    <source>
        <strain evidence="2 3">BH-SS-21</strain>
    </source>
</reference>